<dbReference type="Proteomes" id="UP001424459">
    <property type="component" value="Unassembled WGS sequence"/>
</dbReference>
<dbReference type="Gene3D" id="3.40.50.620">
    <property type="entry name" value="HUPs"/>
    <property type="match status" value="1"/>
</dbReference>
<dbReference type="EMBL" id="BAABBR010000001">
    <property type="protein sequence ID" value="GAA4034270.1"/>
    <property type="molecule type" value="Genomic_DNA"/>
</dbReference>
<evidence type="ECO:0000256" key="2">
    <source>
        <dbReference type="ARBA" id="ARBA00022694"/>
    </source>
</evidence>
<evidence type="ECO:0000313" key="9">
    <source>
        <dbReference type="Proteomes" id="UP001424459"/>
    </source>
</evidence>
<organism evidence="8 9">
    <name type="scientific">Sphingomonas rosea</name>
    <dbReference type="NCBI Taxonomy" id="335605"/>
    <lineage>
        <taxon>Bacteria</taxon>
        <taxon>Pseudomonadati</taxon>
        <taxon>Pseudomonadota</taxon>
        <taxon>Alphaproteobacteria</taxon>
        <taxon>Sphingomonadales</taxon>
        <taxon>Sphingomonadaceae</taxon>
        <taxon>Sphingomonas</taxon>
    </lineage>
</organism>
<comment type="domain">
    <text evidence="6">The N-terminal region contains the highly conserved SGGXDS motif, predicted to be a P-loop motif involved in ATP binding.</text>
</comment>
<keyword evidence="3 6" id="KW-0547">Nucleotide-binding</keyword>
<dbReference type="Pfam" id="PF01171">
    <property type="entry name" value="ATP_bind_3"/>
    <property type="match status" value="1"/>
</dbReference>
<evidence type="ECO:0000256" key="3">
    <source>
        <dbReference type="ARBA" id="ARBA00022741"/>
    </source>
</evidence>
<keyword evidence="2 6" id="KW-0819">tRNA processing</keyword>
<comment type="similarity">
    <text evidence="6">Belongs to the tRNA(Ile)-lysidine synthase family.</text>
</comment>
<evidence type="ECO:0000256" key="4">
    <source>
        <dbReference type="ARBA" id="ARBA00022840"/>
    </source>
</evidence>
<feature type="binding site" evidence="6">
    <location>
        <begin position="27"/>
        <end position="32"/>
    </location>
    <ligand>
        <name>ATP</name>
        <dbReference type="ChEBI" id="CHEBI:30616"/>
    </ligand>
</feature>
<dbReference type="CDD" id="cd01992">
    <property type="entry name" value="TilS_N"/>
    <property type="match status" value="1"/>
</dbReference>
<dbReference type="SUPFAM" id="SSF52402">
    <property type="entry name" value="Adenine nucleotide alpha hydrolases-like"/>
    <property type="match status" value="1"/>
</dbReference>
<accession>A0ABP7U1C4</accession>
<gene>
    <name evidence="6" type="primary">tilS</name>
    <name evidence="8" type="ORF">GCM10022281_12980</name>
</gene>
<dbReference type="PANTHER" id="PTHR43033">
    <property type="entry name" value="TRNA(ILE)-LYSIDINE SYNTHASE-RELATED"/>
    <property type="match status" value="1"/>
</dbReference>
<comment type="caution">
    <text evidence="8">The sequence shown here is derived from an EMBL/GenBank/DDBJ whole genome shotgun (WGS) entry which is preliminary data.</text>
</comment>
<comment type="function">
    <text evidence="6">Ligates lysine onto the cytidine present at position 34 of the AUA codon-specific tRNA(Ile) that contains the anticodon CAU, in an ATP-dependent manner. Cytidine is converted to lysidine, thus changing the amino acid specificity of the tRNA from methionine to isoleucine.</text>
</comment>
<name>A0ABP7U1C4_9SPHN</name>
<dbReference type="RefSeq" id="WP_344696217.1">
    <property type="nucleotide sequence ID" value="NZ_BAABBR010000001.1"/>
</dbReference>
<comment type="catalytic activity">
    <reaction evidence="5 6">
        <text>cytidine(34) in tRNA(Ile2) + L-lysine + ATP = lysidine(34) in tRNA(Ile2) + AMP + diphosphate + H(+)</text>
        <dbReference type="Rhea" id="RHEA:43744"/>
        <dbReference type="Rhea" id="RHEA-COMP:10625"/>
        <dbReference type="Rhea" id="RHEA-COMP:10670"/>
        <dbReference type="ChEBI" id="CHEBI:15378"/>
        <dbReference type="ChEBI" id="CHEBI:30616"/>
        <dbReference type="ChEBI" id="CHEBI:32551"/>
        <dbReference type="ChEBI" id="CHEBI:33019"/>
        <dbReference type="ChEBI" id="CHEBI:82748"/>
        <dbReference type="ChEBI" id="CHEBI:83665"/>
        <dbReference type="ChEBI" id="CHEBI:456215"/>
        <dbReference type="EC" id="6.3.4.19"/>
    </reaction>
</comment>
<keyword evidence="6" id="KW-0963">Cytoplasm</keyword>
<keyword evidence="9" id="KW-1185">Reference proteome</keyword>
<dbReference type="EC" id="6.3.4.19" evidence="6"/>
<evidence type="ECO:0000256" key="6">
    <source>
        <dbReference type="HAMAP-Rule" id="MF_01161"/>
    </source>
</evidence>
<keyword evidence="4 6" id="KW-0067">ATP-binding</keyword>
<sequence>MQVTRHARITAALDRLAPDGPIGLAVSGGPDSLALLWLTHQVRAGAFEVATVDHGLRPEAAAEATIVARLCGELAVPHSILQVEVAGGASLQAQARTARYAALRAWALERGLTAVATAHHRDDVAETMLMRLARGSGVGGLAGMRETRALGEGVRLIRPLLDWRKAELVALVEQSGLDPVSDPANRDERHDRTRFRALLAEDSIFDSDRLARSAATLREAEDALAFTAEELAAARVRIEGRSAEVDAGGLPAEYQRRLLSKAMASLGANAIRGPDLDRALAAIRDERSCTLGGLRLSGGEIWRLEPEPPRRA</sequence>
<comment type="subcellular location">
    <subcellularLocation>
        <location evidence="6">Cytoplasm</location>
    </subcellularLocation>
</comment>
<dbReference type="NCBIfam" id="TIGR02432">
    <property type="entry name" value="lysidine_TilS_N"/>
    <property type="match status" value="1"/>
</dbReference>
<reference evidence="9" key="1">
    <citation type="journal article" date="2019" name="Int. J. Syst. Evol. Microbiol.">
        <title>The Global Catalogue of Microorganisms (GCM) 10K type strain sequencing project: providing services to taxonomists for standard genome sequencing and annotation.</title>
        <authorList>
            <consortium name="The Broad Institute Genomics Platform"/>
            <consortium name="The Broad Institute Genome Sequencing Center for Infectious Disease"/>
            <person name="Wu L."/>
            <person name="Ma J."/>
        </authorList>
    </citation>
    <scope>NUCLEOTIDE SEQUENCE [LARGE SCALE GENOMIC DNA]</scope>
    <source>
        <strain evidence="9">JCM 17564</strain>
    </source>
</reference>
<proteinExistence type="inferred from homology"/>
<evidence type="ECO:0000259" key="7">
    <source>
        <dbReference type="Pfam" id="PF01171"/>
    </source>
</evidence>
<dbReference type="InterPro" id="IPR012795">
    <property type="entry name" value="tRNA_Ile_lys_synt_N"/>
</dbReference>
<dbReference type="InterPro" id="IPR012094">
    <property type="entry name" value="tRNA_Ile_lys_synt"/>
</dbReference>
<dbReference type="HAMAP" id="MF_01161">
    <property type="entry name" value="tRNA_Ile_lys_synt"/>
    <property type="match status" value="1"/>
</dbReference>
<feature type="domain" description="tRNA(Ile)-lysidine/2-thiocytidine synthase N-terminal" evidence="7">
    <location>
        <begin position="23"/>
        <end position="197"/>
    </location>
</feature>
<dbReference type="PANTHER" id="PTHR43033:SF1">
    <property type="entry name" value="TRNA(ILE)-LYSIDINE SYNTHASE-RELATED"/>
    <property type="match status" value="1"/>
</dbReference>
<evidence type="ECO:0000256" key="1">
    <source>
        <dbReference type="ARBA" id="ARBA00022598"/>
    </source>
</evidence>
<protein>
    <recommendedName>
        <fullName evidence="6">tRNA(Ile)-lysidine synthase</fullName>
        <ecNumber evidence="6">6.3.4.19</ecNumber>
    </recommendedName>
    <alternativeName>
        <fullName evidence="6">tRNA(Ile)-2-lysyl-cytidine synthase</fullName>
    </alternativeName>
    <alternativeName>
        <fullName evidence="6">tRNA(Ile)-lysidine synthetase</fullName>
    </alternativeName>
</protein>
<keyword evidence="1 6" id="KW-0436">Ligase</keyword>
<evidence type="ECO:0000256" key="5">
    <source>
        <dbReference type="ARBA" id="ARBA00048539"/>
    </source>
</evidence>
<dbReference type="InterPro" id="IPR011063">
    <property type="entry name" value="TilS/TtcA_N"/>
</dbReference>
<evidence type="ECO:0000313" key="8">
    <source>
        <dbReference type="EMBL" id="GAA4034270.1"/>
    </source>
</evidence>
<dbReference type="InterPro" id="IPR014729">
    <property type="entry name" value="Rossmann-like_a/b/a_fold"/>
</dbReference>